<dbReference type="PROSITE" id="PS51202">
    <property type="entry name" value="RCK_C"/>
    <property type="match status" value="1"/>
</dbReference>
<evidence type="ECO:0000259" key="8">
    <source>
        <dbReference type="PROSITE" id="PS51202"/>
    </source>
</evidence>
<keyword evidence="10" id="KW-1185">Reference proteome</keyword>
<feature type="domain" description="RCK C-terminal" evidence="8">
    <location>
        <begin position="141"/>
        <end position="223"/>
    </location>
</feature>
<dbReference type="GO" id="GO:0015079">
    <property type="term" value="F:potassium ion transmembrane transporter activity"/>
    <property type="evidence" value="ECO:0007669"/>
    <property type="project" value="InterPro"/>
</dbReference>
<dbReference type="InterPro" id="IPR006037">
    <property type="entry name" value="RCK_C"/>
</dbReference>
<evidence type="ECO:0000256" key="3">
    <source>
        <dbReference type="ARBA" id="ARBA00022538"/>
    </source>
</evidence>
<dbReference type="InterPro" id="IPR050721">
    <property type="entry name" value="Trk_Ktr_HKT_K-transport"/>
</dbReference>
<keyword evidence="2" id="KW-0813">Transport</keyword>
<dbReference type="Gene3D" id="3.40.50.720">
    <property type="entry name" value="NAD(P)-binding Rossmann-like Domain"/>
    <property type="match status" value="1"/>
</dbReference>
<dbReference type="Gene3D" id="3.30.70.1450">
    <property type="entry name" value="Regulator of K+ conductance, C-terminal domain"/>
    <property type="match status" value="1"/>
</dbReference>
<dbReference type="PRINTS" id="PR00335">
    <property type="entry name" value="KUPTAKETRKA"/>
</dbReference>
<keyword evidence="6" id="KW-0406">Ion transport</keyword>
<evidence type="ECO:0000256" key="2">
    <source>
        <dbReference type="ARBA" id="ARBA00022448"/>
    </source>
</evidence>
<dbReference type="SUPFAM" id="SSF116726">
    <property type="entry name" value="TrkA C-terminal domain-like"/>
    <property type="match status" value="1"/>
</dbReference>
<protein>
    <submittedName>
        <fullName evidence="9">Potassium transporter TrkA</fullName>
    </submittedName>
</protein>
<keyword evidence="4" id="KW-0630">Potassium</keyword>
<dbReference type="PANTHER" id="PTHR43833">
    <property type="entry name" value="POTASSIUM CHANNEL PROTEIN 2-RELATED-RELATED"/>
    <property type="match status" value="1"/>
</dbReference>
<proteinExistence type="predicted"/>
<dbReference type="Pfam" id="PF02080">
    <property type="entry name" value="TrkA_C"/>
    <property type="match status" value="1"/>
</dbReference>
<dbReference type="RefSeq" id="WP_068664906.1">
    <property type="nucleotide sequence ID" value="NZ_CP015520.1"/>
</dbReference>
<dbReference type="SUPFAM" id="SSF51735">
    <property type="entry name" value="NAD(P)-binding Rossmann-fold domains"/>
    <property type="match status" value="1"/>
</dbReference>
<dbReference type="InterPro" id="IPR003148">
    <property type="entry name" value="RCK_N"/>
</dbReference>
<evidence type="ECO:0000256" key="5">
    <source>
        <dbReference type="ARBA" id="ARBA00023027"/>
    </source>
</evidence>
<dbReference type="EMBL" id="CP015520">
    <property type="protein sequence ID" value="ANF22323.1"/>
    <property type="molecule type" value="Genomic_DNA"/>
</dbReference>
<dbReference type="OrthoDB" id="24929at2157"/>
<dbReference type="InterPro" id="IPR006036">
    <property type="entry name" value="K_uptake_TrkA"/>
</dbReference>
<keyword evidence="3" id="KW-0633">Potassium transport</keyword>
<dbReference type="GO" id="GO:0005886">
    <property type="term" value="C:plasma membrane"/>
    <property type="evidence" value="ECO:0007669"/>
    <property type="project" value="InterPro"/>
</dbReference>
<evidence type="ECO:0000313" key="10">
    <source>
        <dbReference type="Proteomes" id="UP000076969"/>
    </source>
</evidence>
<evidence type="ECO:0000259" key="7">
    <source>
        <dbReference type="PROSITE" id="PS51201"/>
    </source>
</evidence>
<organism evidence="9 10">
    <name type="scientific">Thermococcus piezophilus</name>
    <dbReference type="NCBI Taxonomy" id="1712654"/>
    <lineage>
        <taxon>Archaea</taxon>
        <taxon>Methanobacteriati</taxon>
        <taxon>Methanobacteriota</taxon>
        <taxon>Thermococci</taxon>
        <taxon>Thermococcales</taxon>
        <taxon>Thermococcaceae</taxon>
        <taxon>Thermococcus</taxon>
    </lineage>
</organism>
<dbReference type="KEGG" id="tpie:A7C91_03360"/>
<evidence type="ECO:0000256" key="1">
    <source>
        <dbReference type="ARBA" id="ARBA00003660"/>
    </source>
</evidence>
<comment type="function">
    <text evidence="1">Part of a potassium transport system.</text>
</comment>
<dbReference type="STRING" id="1712654.A7C91_03360"/>
<keyword evidence="5" id="KW-0520">NAD</keyword>
<dbReference type="Pfam" id="PF02254">
    <property type="entry name" value="TrkA_N"/>
    <property type="match status" value="1"/>
</dbReference>
<sequence>MFVVIMGAGRVGYLVAKMLEEEGHDVTIIEMDKERAKELSLRINGLVIEGDATDPKTLEEANIKQANAFAALTGKDDANLLACILAKHLNPKIKTSLRIGNPKNRRIFEEVGDLRRYFDFVISPEEIAAEYISRNIVTPGFDRVLFPKEGAEIVRFTIDKDSEIAGKLVKDLRIPKDALIIAVYDEKGNLLIPSGDTKLPEGGQIIVFAKNNVLDNVKELLEKKKPEETQE</sequence>
<dbReference type="Proteomes" id="UP000076969">
    <property type="component" value="Chromosome"/>
</dbReference>
<dbReference type="InterPro" id="IPR036721">
    <property type="entry name" value="RCK_C_sf"/>
</dbReference>
<dbReference type="AlphaFoldDB" id="A0A172WFV9"/>
<name>A0A172WFV9_9EURY</name>
<evidence type="ECO:0000313" key="9">
    <source>
        <dbReference type="EMBL" id="ANF22323.1"/>
    </source>
</evidence>
<gene>
    <name evidence="9" type="ORF">A7C91_03360</name>
</gene>
<evidence type="ECO:0000256" key="6">
    <source>
        <dbReference type="ARBA" id="ARBA00023065"/>
    </source>
</evidence>
<accession>A0A172WFV9</accession>
<dbReference type="PANTHER" id="PTHR43833:SF5">
    <property type="entry name" value="TRK SYSTEM POTASSIUM UPTAKE PROTEIN TRKA"/>
    <property type="match status" value="1"/>
</dbReference>
<evidence type="ECO:0000256" key="4">
    <source>
        <dbReference type="ARBA" id="ARBA00022958"/>
    </source>
</evidence>
<feature type="domain" description="RCK N-terminal" evidence="7">
    <location>
        <begin position="1"/>
        <end position="122"/>
    </location>
</feature>
<dbReference type="PROSITE" id="PS51201">
    <property type="entry name" value="RCK_N"/>
    <property type="match status" value="1"/>
</dbReference>
<dbReference type="GeneID" id="28495200"/>
<dbReference type="InterPro" id="IPR036291">
    <property type="entry name" value="NAD(P)-bd_dom_sf"/>
</dbReference>
<reference evidence="10" key="1">
    <citation type="journal article" date="2016" name="Syst. Appl. Microbiol.">
        <title>Thermococcus piezophilus sp. nov., a novel hyperthermophilic and piezophilic archaeon with a broad pressure range for growth, isolated from a deepest hydrothermal vent at the Mid-Cayman Rise.</title>
        <authorList>
            <person name="Dalmasso C."/>
            <person name="Oger P."/>
            <person name="Selva G."/>
            <person name="Courtine D."/>
            <person name="L'Haridon S."/>
            <person name="Garlaschelli A."/>
            <person name="Roussel E."/>
            <person name="Miyazaki J."/>
            <person name="Reveillaud J."/>
            <person name="Jebbar M."/>
            <person name="Takai K."/>
            <person name="Maignien L."/>
            <person name="Alain K."/>
        </authorList>
    </citation>
    <scope>NUCLEOTIDE SEQUENCE [LARGE SCALE GENOMIC DNA]</scope>
    <source>
        <strain evidence="10">CDGS</strain>
    </source>
</reference>